<proteinExistence type="inferred from homology"/>
<gene>
    <name evidence="7" type="ORF">DW944_03695</name>
</gene>
<accession>A0A413RB20</accession>
<dbReference type="InterPro" id="IPR007627">
    <property type="entry name" value="RNA_pol_sigma70_r2"/>
</dbReference>
<dbReference type="Pfam" id="PF04542">
    <property type="entry name" value="Sigma70_r2"/>
    <property type="match status" value="1"/>
</dbReference>
<dbReference type="Pfam" id="PF08281">
    <property type="entry name" value="Sigma70_r4_2"/>
    <property type="match status" value="1"/>
</dbReference>
<dbReference type="EMBL" id="QSFD01000003">
    <property type="protein sequence ID" value="RHA19653.1"/>
    <property type="molecule type" value="Genomic_DNA"/>
</dbReference>
<keyword evidence="2" id="KW-0805">Transcription regulation</keyword>
<feature type="domain" description="RNA polymerase sigma factor 70 region 4 type 2" evidence="6">
    <location>
        <begin position="100"/>
        <end position="151"/>
    </location>
</feature>
<evidence type="ECO:0000313" key="7">
    <source>
        <dbReference type="EMBL" id="RHA19653.1"/>
    </source>
</evidence>
<evidence type="ECO:0000256" key="4">
    <source>
        <dbReference type="ARBA" id="ARBA00023163"/>
    </source>
</evidence>
<dbReference type="SUPFAM" id="SSF88946">
    <property type="entry name" value="Sigma2 domain of RNA polymerase sigma factors"/>
    <property type="match status" value="1"/>
</dbReference>
<evidence type="ECO:0000259" key="5">
    <source>
        <dbReference type="Pfam" id="PF04542"/>
    </source>
</evidence>
<dbReference type="GO" id="GO:0016987">
    <property type="term" value="F:sigma factor activity"/>
    <property type="evidence" value="ECO:0007669"/>
    <property type="project" value="UniProtKB-KW"/>
</dbReference>
<dbReference type="Gene3D" id="1.10.10.10">
    <property type="entry name" value="Winged helix-like DNA-binding domain superfamily/Winged helix DNA-binding domain"/>
    <property type="match status" value="1"/>
</dbReference>
<dbReference type="InterPro" id="IPR036388">
    <property type="entry name" value="WH-like_DNA-bd_sf"/>
</dbReference>
<reference evidence="7 8" key="1">
    <citation type="submission" date="2018-08" db="EMBL/GenBank/DDBJ databases">
        <title>A genome reference for cultivated species of the human gut microbiota.</title>
        <authorList>
            <person name="Zou Y."/>
            <person name="Xue W."/>
            <person name="Luo G."/>
        </authorList>
    </citation>
    <scope>NUCLEOTIDE SEQUENCE [LARGE SCALE GENOMIC DNA]</scope>
    <source>
        <strain evidence="7 8">AM44-11BH</strain>
    </source>
</reference>
<feature type="domain" description="RNA polymerase sigma-70 region 2" evidence="5">
    <location>
        <begin position="9"/>
        <end position="72"/>
    </location>
</feature>
<comment type="caution">
    <text evidence="7">The sequence shown here is derived from an EMBL/GenBank/DDBJ whole genome shotgun (WGS) entry which is preliminary data.</text>
</comment>
<keyword evidence="4" id="KW-0804">Transcription</keyword>
<protein>
    <submittedName>
        <fullName evidence="7">RNA polymerase subunit sigma-24</fullName>
    </submittedName>
</protein>
<dbReference type="SUPFAM" id="SSF88659">
    <property type="entry name" value="Sigma3 and sigma4 domains of RNA polymerase sigma factors"/>
    <property type="match status" value="1"/>
</dbReference>
<dbReference type="PANTHER" id="PTHR43133">
    <property type="entry name" value="RNA POLYMERASE ECF-TYPE SIGMA FACTO"/>
    <property type="match status" value="1"/>
</dbReference>
<dbReference type="PANTHER" id="PTHR43133:SF51">
    <property type="entry name" value="RNA POLYMERASE SIGMA FACTOR"/>
    <property type="match status" value="1"/>
</dbReference>
<keyword evidence="3" id="KW-0731">Sigma factor</keyword>
<evidence type="ECO:0000256" key="1">
    <source>
        <dbReference type="ARBA" id="ARBA00010641"/>
    </source>
</evidence>
<dbReference type="GO" id="GO:0003677">
    <property type="term" value="F:DNA binding"/>
    <property type="evidence" value="ECO:0007669"/>
    <property type="project" value="InterPro"/>
</dbReference>
<dbReference type="InterPro" id="IPR039425">
    <property type="entry name" value="RNA_pol_sigma-70-like"/>
</dbReference>
<dbReference type="AlphaFoldDB" id="A0A413RB20"/>
<dbReference type="GO" id="GO:0006352">
    <property type="term" value="P:DNA-templated transcription initiation"/>
    <property type="evidence" value="ECO:0007669"/>
    <property type="project" value="InterPro"/>
</dbReference>
<dbReference type="InterPro" id="IPR013249">
    <property type="entry name" value="RNA_pol_sigma70_r4_t2"/>
</dbReference>
<name>A0A413RB20_9FIRM</name>
<dbReference type="InterPro" id="IPR014284">
    <property type="entry name" value="RNA_pol_sigma-70_dom"/>
</dbReference>
<evidence type="ECO:0000256" key="2">
    <source>
        <dbReference type="ARBA" id="ARBA00023015"/>
    </source>
</evidence>
<dbReference type="InterPro" id="IPR013325">
    <property type="entry name" value="RNA_pol_sigma_r2"/>
</dbReference>
<comment type="similarity">
    <text evidence="1">Belongs to the sigma-70 factor family. ECF subfamily.</text>
</comment>
<dbReference type="Gene3D" id="1.10.1740.10">
    <property type="match status" value="1"/>
</dbReference>
<dbReference type="NCBIfam" id="TIGR02937">
    <property type="entry name" value="sigma70-ECF"/>
    <property type="match status" value="1"/>
</dbReference>
<keyword evidence="8" id="KW-1185">Reference proteome</keyword>
<evidence type="ECO:0000313" key="8">
    <source>
        <dbReference type="Proteomes" id="UP000284779"/>
    </source>
</evidence>
<sequence length="167" mass="20136">MELQRMLKVYGNDVLRLCTLYLKDRHLAEDALQETFIKVWQKYHTYLGQANEKTWIMRIAINVCKNYLRTAWIKRNSVVQIEDIVKASQCQFRHIEESVDLLNAILTLKEKYRVVLLLYYYQEFTVKEIAEILDKKQSTVLSLMKRGREQLKQKLQTNYMEGERYEF</sequence>
<dbReference type="InterPro" id="IPR013324">
    <property type="entry name" value="RNA_pol_sigma_r3/r4-like"/>
</dbReference>
<evidence type="ECO:0000259" key="6">
    <source>
        <dbReference type="Pfam" id="PF08281"/>
    </source>
</evidence>
<evidence type="ECO:0000256" key="3">
    <source>
        <dbReference type="ARBA" id="ARBA00023082"/>
    </source>
</evidence>
<organism evidence="7 8">
    <name type="scientific">Eubacterium ventriosum</name>
    <dbReference type="NCBI Taxonomy" id="39496"/>
    <lineage>
        <taxon>Bacteria</taxon>
        <taxon>Bacillati</taxon>
        <taxon>Bacillota</taxon>
        <taxon>Clostridia</taxon>
        <taxon>Eubacteriales</taxon>
        <taxon>Eubacteriaceae</taxon>
        <taxon>Eubacterium</taxon>
    </lineage>
</organism>
<dbReference type="Proteomes" id="UP000284779">
    <property type="component" value="Unassembled WGS sequence"/>
</dbReference>
<dbReference type="CDD" id="cd06171">
    <property type="entry name" value="Sigma70_r4"/>
    <property type="match status" value="1"/>
</dbReference>